<dbReference type="Proteomes" id="UP000295499">
    <property type="component" value="Unassembled WGS sequence"/>
</dbReference>
<sequence>MSLPVWQQITVYKIKLSKLKKGINKKPNFRPIDFRITIFAPKDQPNMFRLILNTYKTSFSGLSRETWLLSVVMLINRCGYMAVPFMSLYMTQGLYRSTSDAGLIITLFGIGSILGSAAGGKLTDLIGFRPVQILASIIGGGLFILYATVTHFSTLCVLAVVISFFSEAFRPANFAAIATYAKAGTITRSYSLNRLATNVGWAVGASTGGLIASFSYPLLFTVDGGVSVLVGIIILFLLPSRKAAHKAAQAIKANIEVLKPWKDGLFIRFIVISSMFTTCFFVMFRVVPLFYKEIWHIDEFNIGLIMGLNGVVIALFEMVMINSIEKKRTPMFFIITGVLLVSLSYLVLNSPVVFHLTLAIVSMLFFTLGEMFSLPFINTFVINRSNEHNRGLYAAGYTLSWSFAQIVGPSGGFFLAEKLGYNWLWIIITCLLFTCAISYRLLLKPNNPAPL</sequence>
<evidence type="ECO:0000256" key="6">
    <source>
        <dbReference type="ARBA" id="ARBA00023136"/>
    </source>
</evidence>
<keyword evidence="3" id="KW-1003">Cell membrane</keyword>
<feature type="transmembrane region" description="Helical" evidence="7">
    <location>
        <begin position="394"/>
        <end position="416"/>
    </location>
</feature>
<evidence type="ECO:0000256" key="1">
    <source>
        <dbReference type="ARBA" id="ARBA00004651"/>
    </source>
</evidence>
<feature type="transmembrane region" description="Helical" evidence="7">
    <location>
        <begin position="265"/>
        <end position="288"/>
    </location>
</feature>
<dbReference type="SUPFAM" id="SSF103473">
    <property type="entry name" value="MFS general substrate transporter"/>
    <property type="match status" value="1"/>
</dbReference>
<protein>
    <submittedName>
        <fullName evidence="9">Putative MFS family arabinose efflux permease</fullName>
    </submittedName>
</protein>
<evidence type="ECO:0000313" key="9">
    <source>
        <dbReference type="EMBL" id="TDO22445.1"/>
    </source>
</evidence>
<dbReference type="Pfam" id="PF07690">
    <property type="entry name" value="MFS_1"/>
    <property type="match status" value="1"/>
</dbReference>
<name>A0A4R6IKG1_9SPHI</name>
<dbReference type="AlphaFoldDB" id="A0A4R6IKG1"/>
<feature type="transmembrane region" description="Helical" evidence="7">
    <location>
        <begin position="354"/>
        <end position="382"/>
    </location>
</feature>
<proteinExistence type="predicted"/>
<dbReference type="PROSITE" id="PS50850">
    <property type="entry name" value="MFS"/>
    <property type="match status" value="1"/>
</dbReference>
<feature type="transmembrane region" description="Helical" evidence="7">
    <location>
        <begin position="218"/>
        <end position="238"/>
    </location>
</feature>
<dbReference type="PANTHER" id="PTHR23517">
    <property type="entry name" value="RESISTANCE PROTEIN MDTM, PUTATIVE-RELATED-RELATED"/>
    <property type="match status" value="1"/>
</dbReference>
<comment type="caution">
    <text evidence="9">The sequence shown here is derived from an EMBL/GenBank/DDBJ whole genome shotgun (WGS) entry which is preliminary data.</text>
</comment>
<gene>
    <name evidence="9" type="ORF">CLV32_1418</name>
</gene>
<dbReference type="GO" id="GO:0005886">
    <property type="term" value="C:plasma membrane"/>
    <property type="evidence" value="ECO:0007669"/>
    <property type="project" value="UniProtKB-SubCell"/>
</dbReference>
<feature type="transmembrane region" description="Helical" evidence="7">
    <location>
        <begin position="101"/>
        <end position="120"/>
    </location>
</feature>
<keyword evidence="10" id="KW-1185">Reference proteome</keyword>
<evidence type="ECO:0000256" key="4">
    <source>
        <dbReference type="ARBA" id="ARBA00022692"/>
    </source>
</evidence>
<organism evidence="9 10">
    <name type="scientific">Pedobacter duraquae</name>
    <dbReference type="NCBI Taxonomy" id="425511"/>
    <lineage>
        <taxon>Bacteria</taxon>
        <taxon>Pseudomonadati</taxon>
        <taxon>Bacteroidota</taxon>
        <taxon>Sphingobacteriia</taxon>
        <taxon>Sphingobacteriales</taxon>
        <taxon>Sphingobacteriaceae</taxon>
        <taxon>Pedobacter</taxon>
    </lineage>
</organism>
<dbReference type="RefSeq" id="WP_243732251.1">
    <property type="nucleotide sequence ID" value="NZ_SNWM01000002.1"/>
</dbReference>
<keyword evidence="4 7" id="KW-0812">Transmembrane</keyword>
<accession>A0A4R6IKG1</accession>
<evidence type="ECO:0000256" key="5">
    <source>
        <dbReference type="ARBA" id="ARBA00022989"/>
    </source>
</evidence>
<evidence type="ECO:0000256" key="7">
    <source>
        <dbReference type="SAM" id="Phobius"/>
    </source>
</evidence>
<evidence type="ECO:0000313" key="10">
    <source>
        <dbReference type="Proteomes" id="UP000295499"/>
    </source>
</evidence>
<feature type="transmembrane region" description="Helical" evidence="7">
    <location>
        <begin position="132"/>
        <end position="165"/>
    </location>
</feature>
<dbReference type="InterPro" id="IPR011701">
    <property type="entry name" value="MFS"/>
</dbReference>
<evidence type="ECO:0000256" key="3">
    <source>
        <dbReference type="ARBA" id="ARBA00022475"/>
    </source>
</evidence>
<evidence type="ECO:0000259" key="8">
    <source>
        <dbReference type="PROSITE" id="PS50850"/>
    </source>
</evidence>
<feature type="transmembrane region" description="Helical" evidence="7">
    <location>
        <begin position="331"/>
        <end position="348"/>
    </location>
</feature>
<keyword evidence="2" id="KW-0813">Transport</keyword>
<comment type="subcellular location">
    <subcellularLocation>
        <location evidence="1">Cell membrane</location>
        <topology evidence="1">Multi-pass membrane protein</topology>
    </subcellularLocation>
</comment>
<dbReference type="InterPro" id="IPR050171">
    <property type="entry name" value="MFS_Transporters"/>
</dbReference>
<keyword evidence="5 7" id="KW-1133">Transmembrane helix</keyword>
<feature type="transmembrane region" description="Helical" evidence="7">
    <location>
        <begin position="422"/>
        <end position="442"/>
    </location>
</feature>
<keyword evidence="6 7" id="KW-0472">Membrane</keyword>
<feature type="transmembrane region" description="Helical" evidence="7">
    <location>
        <begin position="300"/>
        <end position="319"/>
    </location>
</feature>
<feature type="domain" description="Major facilitator superfamily (MFS) profile" evidence="8">
    <location>
        <begin position="65"/>
        <end position="447"/>
    </location>
</feature>
<evidence type="ECO:0000256" key="2">
    <source>
        <dbReference type="ARBA" id="ARBA00022448"/>
    </source>
</evidence>
<dbReference type="PANTHER" id="PTHR23517:SF2">
    <property type="entry name" value="MULTIDRUG RESISTANCE PROTEIN MDTH"/>
    <property type="match status" value="1"/>
</dbReference>
<dbReference type="EMBL" id="SNWM01000002">
    <property type="protein sequence ID" value="TDO22445.1"/>
    <property type="molecule type" value="Genomic_DNA"/>
</dbReference>
<dbReference type="InterPro" id="IPR020846">
    <property type="entry name" value="MFS_dom"/>
</dbReference>
<dbReference type="GO" id="GO:0022857">
    <property type="term" value="F:transmembrane transporter activity"/>
    <property type="evidence" value="ECO:0007669"/>
    <property type="project" value="InterPro"/>
</dbReference>
<reference evidence="9 10" key="1">
    <citation type="submission" date="2019-03" db="EMBL/GenBank/DDBJ databases">
        <title>Genomic Encyclopedia of Archaeal and Bacterial Type Strains, Phase II (KMG-II): from individual species to whole genera.</title>
        <authorList>
            <person name="Goeker M."/>
        </authorList>
    </citation>
    <scope>NUCLEOTIDE SEQUENCE [LARGE SCALE GENOMIC DNA]</scope>
    <source>
        <strain evidence="9 10">DSM 19034</strain>
    </source>
</reference>
<feature type="transmembrane region" description="Helical" evidence="7">
    <location>
        <begin position="67"/>
        <end position="89"/>
    </location>
</feature>
<dbReference type="Gene3D" id="1.20.1250.20">
    <property type="entry name" value="MFS general substrate transporter like domains"/>
    <property type="match status" value="2"/>
</dbReference>
<feature type="transmembrane region" description="Helical" evidence="7">
    <location>
        <begin position="195"/>
        <end position="212"/>
    </location>
</feature>
<dbReference type="InterPro" id="IPR036259">
    <property type="entry name" value="MFS_trans_sf"/>
</dbReference>